<gene>
    <name evidence="2" type="ORF">ORQ98_21880</name>
</gene>
<dbReference type="PROSITE" id="PS50005">
    <property type="entry name" value="TPR"/>
    <property type="match status" value="1"/>
</dbReference>
<dbReference type="Proteomes" id="UP001528823">
    <property type="component" value="Unassembled WGS sequence"/>
</dbReference>
<dbReference type="EMBL" id="JAPMOU010000038">
    <property type="protein sequence ID" value="MDE1464618.1"/>
    <property type="molecule type" value="Genomic_DNA"/>
</dbReference>
<comment type="caution">
    <text evidence="2">The sequence shown here is derived from an EMBL/GenBank/DDBJ whole genome shotgun (WGS) entry which is preliminary data.</text>
</comment>
<evidence type="ECO:0000313" key="2">
    <source>
        <dbReference type="EMBL" id="MDE1464618.1"/>
    </source>
</evidence>
<protein>
    <submittedName>
        <fullName evidence="2">Tetratricopeptide repeat protein</fullName>
    </submittedName>
</protein>
<sequence>MQAKWLVFTALFLTNSWAGEFECGSLTNQYGPYDYTNPEHFKYRLPIVEQFHFNRDVESLNKGMTGHVLGDITYTLRAFPNHHRALFAVVRYYTRPDTEYSKNHMSAECFFDRALRFKPSDAVVHMLYGIYLHKKQKHDEALKKYQRGLQLSPNFAELHYNLGLLYIDMKKLQEAKNHAQKAYQQGYPLAGLKQKLSDAGVW</sequence>
<proteinExistence type="predicted"/>
<accession>A0ABT5UE30</accession>
<dbReference type="PANTHER" id="PTHR44216:SF3">
    <property type="entry name" value="PROTEIN O-MANNOSYL-TRANSFERASE TMTC2"/>
    <property type="match status" value="1"/>
</dbReference>
<feature type="repeat" description="TPR" evidence="1">
    <location>
        <begin position="122"/>
        <end position="155"/>
    </location>
</feature>
<name>A0ABT5UE30_9GAMM</name>
<dbReference type="Pfam" id="PF13414">
    <property type="entry name" value="TPR_11"/>
    <property type="match status" value="1"/>
</dbReference>
<dbReference type="PANTHER" id="PTHR44216">
    <property type="entry name" value="PROTEIN O-MANNOSYL-TRANSFERASE TMTC2"/>
    <property type="match status" value="1"/>
</dbReference>
<dbReference type="InterPro" id="IPR019734">
    <property type="entry name" value="TPR_rpt"/>
</dbReference>
<dbReference type="InterPro" id="IPR052384">
    <property type="entry name" value="TMTC_O-mannosyltransferase"/>
</dbReference>
<evidence type="ECO:0000256" key="1">
    <source>
        <dbReference type="PROSITE-ProRule" id="PRU00339"/>
    </source>
</evidence>
<evidence type="ECO:0000313" key="3">
    <source>
        <dbReference type="Proteomes" id="UP001528823"/>
    </source>
</evidence>
<organism evidence="2 3">
    <name type="scientific">Spartinivicinus poritis</name>
    <dbReference type="NCBI Taxonomy" id="2994640"/>
    <lineage>
        <taxon>Bacteria</taxon>
        <taxon>Pseudomonadati</taxon>
        <taxon>Pseudomonadota</taxon>
        <taxon>Gammaproteobacteria</taxon>
        <taxon>Oceanospirillales</taxon>
        <taxon>Zooshikellaceae</taxon>
        <taxon>Spartinivicinus</taxon>
    </lineage>
</organism>
<dbReference type="SUPFAM" id="SSF48452">
    <property type="entry name" value="TPR-like"/>
    <property type="match status" value="1"/>
</dbReference>
<dbReference type="SMART" id="SM00028">
    <property type="entry name" value="TPR"/>
    <property type="match status" value="2"/>
</dbReference>
<dbReference type="RefSeq" id="WP_274690943.1">
    <property type="nucleotide sequence ID" value="NZ_JAPMOU010000038.1"/>
</dbReference>
<keyword evidence="1" id="KW-0802">TPR repeat</keyword>
<dbReference type="InterPro" id="IPR011990">
    <property type="entry name" value="TPR-like_helical_dom_sf"/>
</dbReference>
<reference evidence="2 3" key="1">
    <citation type="submission" date="2022-11" db="EMBL/GenBank/DDBJ databases">
        <title>Spartinivicinus poritis sp. nov., isolated from scleractinian coral Porites lutea.</title>
        <authorList>
            <person name="Zhang G."/>
            <person name="Cai L."/>
            <person name="Wei Q."/>
        </authorList>
    </citation>
    <scope>NUCLEOTIDE SEQUENCE [LARGE SCALE GENOMIC DNA]</scope>
    <source>
        <strain evidence="2 3">A2-2</strain>
    </source>
</reference>
<dbReference type="Gene3D" id="1.25.40.10">
    <property type="entry name" value="Tetratricopeptide repeat domain"/>
    <property type="match status" value="1"/>
</dbReference>
<keyword evidence="3" id="KW-1185">Reference proteome</keyword>